<dbReference type="SUPFAM" id="SSF56672">
    <property type="entry name" value="DNA/RNA polymerases"/>
    <property type="match status" value="1"/>
</dbReference>
<evidence type="ECO:0000256" key="16">
    <source>
        <dbReference type="SAM" id="MobiDB-lite"/>
    </source>
</evidence>
<dbReference type="InterPro" id="IPR040079">
    <property type="entry name" value="Glutathione_S-Trfase"/>
</dbReference>
<keyword evidence="20" id="KW-1185">Reference proteome</keyword>
<dbReference type="Gene3D" id="3.40.30.10">
    <property type="entry name" value="Glutaredoxin"/>
    <property type="match status" value="1"/>
</dbReference>
<evidence type="ECO:0000313" key="20">
    <source>
        <dbReference type="Proteomes" id="UP001177744"/>
    </source>
</evidence>
<evidence type="ECO:0000256" key="10">
    <source>
        <dbReference type="ARBA" id="ARBA00048353"/>
    </source>
</evidence>
<feature type="compositionally biased region" description="Basic and acidic residues" evidence="16">
    <location>
        <begin position="8"/>
        <end position="21"/>
    </location>
</feature>
<evidence type="ECO:0000259" key="17">
    <source>
        <dbReference type="PROSITE" id="PS50404"/>
    </source>
</evidence>
<evidence type="ECO:0000256" key="4">
    <source>
        <dbReference type="ARBA" id="ARBA00013060"/>
    </source>
</evidence>
<dbReference type="InterPro" id="IPR043502">
    <property type="entry name" value="DNA/RNA_pol_sf"/>
</dbReference>
<dbReference type="EC" id="2.5.1.18" evidence="3"/>
<evidence type="ECO:0000256" key="12">
    <source>
        <dbReference type="ARBA" id="ARBA00057980"/>
    </source>
</evidence>
<evidence type="ECO:0000313" key="19">
    <source>
        <dbReference type="EMBL" id="KAK1333483.1"/>
    </source>
</evidence>
<dbReference type="FunFam" id="3.40.30.10:FF:000075">
    <property type="entry name" value="Glutathione S-transferase omega-1"/>
    <property type="match status" value="1"/>
</dbReference>
<comment type="similarity">
    <text evidence="1">Belongs to the GST superfamily. Omega family.</text>
</comment>
<evidence type="ECO:0000256" key="14">
    <source>
        <dbReference type="ARBA" id="ARBA00083654"/>
    </source>
</evidence>
<dbReference type="InterPro" id="IPR004045">
    <property type="entry name" value="Glutathione_S-Trfase_N"/>
</dbReference>
<dbReference type="Proteomes" id="UP001177744">
    <property type="component" value="Unassembled WGS sequence"/>
</dbReference>
<proteinExistence type="inferred from homology"/>
<comment type="function">
    <text evidence="12">Exhibits glutathione-dependent thiol transferase activity. Has high dehydroascorbate reductase activity and may contribute to the recycling of ascorbic acid. Participates in the biotransformation of inorganic arsenic and reduces monomethylarsonic acid (MMA).</text>
</comment>
<dbReference type="PROSITE" id="PS50404">
    <property type="entry name" value="GST_NTER"/>
    <property type="match status" value="1"/>
</dbReference>
<comment type="catalytic activity">
    <reaction evidence="11">
        <text>L-dehydroascorbate + 2 glutathione = glutathione disulfide + L-ascorbate</text>
        <dbReference type="Rhea" id="RHEA:24424"/>
        <dbReference type="ChEBI" id="CHEBI:38290"/>
        <dbReference type="ChEBI" id="CHEBI:57925"/>
        <dbReference type="ChEBI" id="CHEBI:58297"/>
        <dbReference type="ChEBI" id="CHEBI:58539"/>
        <dbReference type="EC" id="1.8.5.1"/>
    </reaction>
</comment>
<evidence type="ECO:0000256" key="3">
    <source>
        <dbReference type="ARBA" id="ARBA00012452"/>
    </source>
</evidence>
<evidence type="ECO:0000256" key="1">
    <source>
        <dbReference type="ARBA" id="ARBA00011067"/>
    </source>
</evidence>
<dbReference type="Gene3D" id="1.20.1050.10">
    <property type="match status" value="1"/>
</dbReference>
<keyword evidence="5" id="KW-0808">Transferase</keyword>
<dbReference type="InterPro" id="IPR036249">
    <property type="entry name" value="Thioredoxin-like_sf"/>
</dbReference>
<comment type="catalytic activity">
    <reaction evidence="10">
        <text>methylarsonate + 2 glutathione + H(+) = methylarsonous acid + glutathione disulfide + H2O</text>
        <dbReference type="Rhea" id="RHEA:15969"/>
        <dbReference type="ChEBI" id="CHEBI:15377"/>
        <dbReference type="ChEBI" id="CHEBI:15378"/>
        <dbReference type="ChEBI" id="CHEBI:17826"/>
        <dbReference type="ChEBI" id="CHEBI:33409"/>
        <dbReference type="ChEBI" id="CHEBI:57925"/>
        <dbReference type="ChEBI" id="CHEBI:58297"/>
        <dbReference type="EC" id="1.20.4.2"/>
    </reaction>
</comment>
<evidence type="ECO:0000259" key="18">
    <source>
        <dbReference type="PROSITE" id="PS50405"/>
    </source>
</evidence>
<reference evidence="19" key="1">
    <citation type="submission" date="2023-06" db="EMBL/GenBank/DDBJ databases">
        <title>Reference genome for the Northern bat (Eptesicus nilssonii), a most northern bat species.</title>
        <authorList>
            <person name="Laine V.N."/>
            <person name="Pulliainen A.T."/>
            <person name="Lilley T.M."/>
        </authorList>
    </citation>
    <scope>NUCLEOTIDE SEQUENCE</scope>
    <source>
        <strain evidence="19">BLF_Eptnil</strain>
        <tissue evidence="19">Kidney</tissue>
    </source>
</reference>
<dbReference type="SFLD" id="SFLDG00358">
    <property type="entry name" value="Main_(cytGST)"/>
    <property type="match status" value="1"/>
</dbReference>
<comment type="caution">
    <text evidence="19">The sequence shown here is derived from an EMBL/GenBank/DDBJ whole genome shotgun (WGS) entry which is preliminary data.</text>
</comment>
<dbReference type="CDD" id="cd03055">
    <property type="entry name" value="GST_N_Omega"/>
    <property type="match status" value="1"/>
</dbReference>
<dbReference type="GO" id="GO:0004364">
    <property type="term" value="F:glutathione transferase activity"/>
    <property type="evidence" value="ECO:0007669"/>
    <property type="project" value="UniProtKB-EC"/>
</dbReference>
<dbReference type="InterPro" id="IPR010987">
    <property type="entry name" value="Glutathione-S-Trfase_C-like"/>
</dbReference>
<dbReference type="GO" id="GO:0050610">
    <property type="term" value="F:methylarsonate reductase activity"/>
    <property type="evidence" value="ECO:0007669"/>
    <property type="project" value="UniProtKB-EC"/>
</dbReference>
<accession>A0AA40HLL1</accession>
<dbReference type="GO" id="GO:0019852">
    <property type="term" value="P:L-ascorbic acid metabolic process"/>
    <property type="evidence" value="ECO:0007669"/>
    <property type="project" value="UniProtKB-ARBA"/>
</dbReference>
<dbReference type="Gene3D" id="3.30.70.1820">
    <property type="entry name" value="L1 transposable element, RRM domain"/>
    <property type="match status" value="1"/>
</dbReference>
<feature type="region of interest" description="Disordered" evidence="16">
    <location>
        <begin position="1"/>
        <end position="23"/>
    </location>
</feature>
<feature type="domain" description="GST N-terminal" evidence="17">
    <location>
        <begin position="548"/>
        <end position="627"/>
    </location>
</feature>
<dbReference type="SFLD" id="SFLDS00019">
    <property type="entry name" value="Glutathione_Transferase_(cytos"/>
    <property type="match status" value="1"/>
</dbReference>
<evidence type="ECO:0000256" key="15">
    <source>
        <dbReference type="SAM" id="Coils"/>
    </source>
</evidence>
<evidence type="ECO:0000256" key="7">
    <source>
        <dbReference type="ARBA" id="ARBA00032186"/>
    </source>
</evidence>
<sequence length="770" mass="89618">MGKRNNSQRKENVESPRKEISENEACNMTEKEFRVMVMEFIHRMDEKINNLCKNQEEMKSDIATIKNTMESFNSRLQEAEDRISELEDQVQKQAQAEQQLEKKIKKQEESLRELRDNMKRSNMRIIGLPEGQEEQQGLENLFEEIMTENFPDIGKIKVTQAYCKKQETMVINYLTLQLKELEKEQQEKPSVTRRKEITKIRAEINDIETKETIHKINKTKSWFFERINKIDGPLARLTKKQRERTQINKIRNERGEITTDPAEIQRIVTKYYEQLYSNKLDNLEEMDIFLEKYNLPKINQEESKQLNRPITMDEIEAVIKKLPANKSPGPDGFTGEFYQTFKEELKPILLRLFQKIQVEGTLPSSFYEASITLIPKPDKDNTMKENYRPISLMNIDAKILNKILANRLQQYIRKIIHHDQILSVEKGPHRMLCPRAQSRGSFSGFSFVLFCPHSCLGFQVWAKSLQVVILPSCVPDRVPAAPPEPRPLNLDFGQQGRRAEACGCGGGGEPQSRSLERWGLSRRTITMGEDASRSLGKGSVPPGPVPEGLIRIYSMRFCPFAHRTRLVLLAKGISHEVININLRNKPDWYYTKHPFGQIPVLENSRCQLIYESVIACEYLDDAYPGRKLYPYDPYERARQKMLLELFYKVPHLTKECLVALRCGKECCDLKLALREEFCNLEEILSYQNTVFFGGDCISMIDYLFWPWFERLDVYGIADCVNHTPALRLWIEAMKQDPTVCALLIDKNIFLGFLNLYFQNHPDAFDYGLNC</sequence>
<dbReference type="CDD" id="cd03184">
    <property type="entry name" value="GST_C_Omega"/>
    <property type="match status" value="1"/>
</dbReference>
<dbReference type="SUPFAM" id="SSF47616">
    <property type="entry name" value="GST C-terminal domain-like"/>
    <property type="match status" value="1"/>
</dbReference>
<evidence type="ECO:0000256" key="9">
    <source>
        <dbReference type="ARBA" id="ARBA00047960"/>
    </source>
</evidence>
<comment type="catalytic activity">
    <reaction evidence="9">
        <text>RX + glutathione = an S-substituted glutathione + a halide anion + H(+)</text>
        <dbReference type="Rhea" id="RHEA:16437"/>
        <dbReference type="ChEBI" id="CHEBI:15378"/>
        <dbReference type="ChEBI" id="CHEBI:16042"/>
        <dbReference type="ChEBI" id="CHEBI:17792"/>
        <dbReference type="ChEBI" id="CHEBI:57925"/>
        <dbReference type="ChEBI" id="CHEBI:90779"/>
        <dbReference type="EC" id="2.5.1.18"/>
    </reaction>
</comment>
<dbReference type="SUPFAM" id="SSF52833">
    <property type="entry name" value="Thioredoxin-like"/>
    <property type="match status" value="1"/>
</dbReference>
<dbReference type="PRINTS" id="PR01625">
    <property type="entry name" value="GSTRNSFRASEO"/>
</dbReference>
<evidence type="ECO:0000256" key="13">
    <source>
        <dbReference type="ARBA" id="ARBA00073883"/>
    </source>
</evidence>
<keyword evidence="15" id="KW-0175">Coiled coil</keyword>
<dbReference type="AlphaFoldDB" id="A0AA40HLL1"/>
<evidence type="ECO:0000256" key="11">
    <source>
        <dbReference type="ARBA" id="ARBA00049544"/>
    </source>
</evidence>
<gene>
    <name evidence="19" type="ORF">QTO34_005867</name>
</gene>
<dbReference type="EC" id="1.20.4.2" evidence="4"/>
<dbReference type="PROSITE" id="PS50405">
    <property type="entry name" value="GST_CTER"/>
    <property type="match status" value="1"/>
</dbReference>
<dbReference type="Gene3D" id="1.20.5.390">
    <property type="entry name" value="L1 transposable element, trimerization domain"/>
    <property type="match status" value="1"/>
</dbReference>
<dbReference type="FunFam" id="1.20.1050.10:FF:000100">
    <property type="entry name" value="Glutathione S-transferase omega-2"/>
    <property type="match status" value="1"/>
</dbReference>
<evidence type="ECO:0000256" key="2">
    <source>
        <dbReference type="ARBA" id="ARBA00012436"/>
    </source>
</evidence>
<keyword evidence="6" id="KW-0560">Oxidoreductase</keyword>
<organism evidence="19 20">
    <name type="scientific">Cnephaeus nilssonii</name>
    <name type="common">Northern bat</name>
    <name type="synonym">Eptesicus nilssonii</name>
    <dbReference type="NCBI Taxonomy" id="3371016"/>
    <lineage>
        <taxon>Eukaryota</taxon>
        <taxon>Metazoa</taxon>
        <taxon>Chordata</taxon>
        <taxon>Craniata</taxon>
        <taxon>Vertebrata</taxon>
        <taxon>Euteleostomi</taxon>
        <taxon>Mammalia</taxon>
        <taxon>Eutheria</taxon>
        <taxon>Laurasiatheria</taxon>
        <taxon>Chiroptera</taxon>
        <taxon>Yangochiroptera</taxon>
        <taxon>Vespertilionidae</taxon>
        <taxon>Cnephaeus</taxon>
    </lineage>
</organism>
<dbReference type="EMBL" id="JAULJE010000016">
    <property type="protein sequence ID" value="KAK1333483.1"/>
    <property type="molecule type" value="Genomic_DNA"/>
</dbReference>
<feature type="coiled-coil region" evidence="15">
    <location>
        <begin position="62"/>
        <end position="124"/>
    </location>
</feature>
<dbReference type="InterPro" id="IPR036282">
    <property type="entry name" value="Glutathione-S-Trfase_C_sf"/>
</dbReference>
<feature type="domain" description="GST C-terminal" evidence="18">
    <location>
        <begin position="632"/>
        <end position="757"/>
    </location>
</feature>
<dbReference type="Pfam" id="PF13409">
    <property type="entry name" value="GST_N_2"/>
    <property type="match status" value="1"/>
</dbReference>
<evidence type="ECO:0000256" key="5">
    <source>
        <dbReference type="ARBA" id="ARBA00022679"/>
    </source>
</evidence>
<name>A0AA40HLL1_CNENI</name>
<dbReference type="GO" id="GO:0005737">
    <property type="term" value="C:cytoplasm"/>
    <property type="evidence" value="ECO:0007669"/>
    <property type="project" value="InterPro"/>
</dbReference>
<protein>
    <recommendedName>
        <fullName evidence="13">Glutathione S-transferase omega-2</fullName>
        <ecNumber evidence="4">1.20.4.2</ecNumber>
        <ecNumber evidence="2">1.8.5.1</ecNumber>
        <ecNumber evidence="3">2.5.1.18</ecNumber>
    </recommendedName>
    <alternativeName>
        <fullName evidence="14">Glutathione S-transferase omega 2-2</fullName>
    </alternativeName>
    <alternativeName>
        <fullName evidence="7">Glutathione-dependent dehydroascorbate reductase</fullName>
    </alternativeName>
    <alternativeName>
        <fullName evidence="8">Monomethylarsonic acid reductase</fullName>
    </alternativeName>
</protein>
<evidence type="ECO:0000256" key="6">
    <source>
        <dbReference type="ARBA" id="ARBA00023002"/>
    </source>
</evidence>
<dbReference type="GO" id="GO:0045174">
    <property type="term" value="F:glutathione dehydrogenase (ascorbate) activity"/>
    <property type="evidence" value="ECO:0007669"/>
    <property type="project" value="UniProtKB-EC"/>
</dbReference>
<dbReference type="PANTHER" id="PTHR19446">
    <property type="entry name" value="REVERSE TRANSCRIPTASES"/>
    <property type="match status" value="1"/>
</dbReference>
<evidence type="ECO:0000256" key="8">
    <source>
        <dbReference type="ARBA" id="ARBA00032681"/>
    </source>
</evidence>
<dbReference type="InterPro" id="IPR005442">
    <property type="entry name" value="GST_omega"/>
</dbReference>
<dbReference type="EC" id="1.8.5.1" evidence="2"/>